<dbReference type="InterPro" id="IPR016130">
    <property type="entry name" value="Tyr_Pase_AS"/>
</dbReference>
<evidence type="ECO:0000259" key="10">
    <source>
        <dbReference type="PROSITE" id="PS50054"/>
    </source>
</evidence>
<evidence type="ECO:0000256" key="6">
    <source>
        <dbReference type="ARBA" id="ARBA00047342"/>
    </source>
</evidence>
<dbReference type="PRINTS" id="PR01911">
    <property type="entry name" value="PFDSPHPHTASE"/>
</dbReference>
<dbReference type="Proteomes" id="UP000256690">
    <property type="component" value="Unassembled WGS sequence"/>
</dbReference>
<evidence type="ECO:0000256" key="8">
    <source>
        <dbReference type="ARBA" id="ARBA00047927"/>
    </source>
</evidence>
<dbReference type="Pfam" id="PF03162">
    <property type="entry name" value="Y_phosphatase2"/>
    <property type="match status" value="1"/>
</dbReference>
<dbReference type="PANTHER" id="PTHR31126">
    <property type="entry name" value="TYROSINE-PROTEIN PHOSPHATASE"/>
    <property type="match status" value="1"/>
</dbReference>
<evidence type="ECO:0000313" key="11">
    <source>
        <dbReference type="EMBL" id="RDW57089.1"/>
    </source>
</evidence>
<dbReference type="AlphaFoldDB" id="A0A3D8Q5J1"/>
<dbReference type="GO" id="GO:0005737">
    <property type="term" value="C:cytoplasm"/>
    <property type="evidence" value="ECO:0007669"/>
    <property type="project" value="UniProtKB-SubCell"/>
</dbReference>
<feature type="domain" description="Tyrosine-protein phosphatase" evidence="10">
    <location>
        <begin position="46"/>
        <end position="195"/>
    </location>
</feature>
<comment type="catalytic activity">
    <reaction evidence="8">
        <text>1,5-bis(diphospho)-1D-myo-inositol 2,3,4,6-tetrakisphosphate + H2O = 1-diphospho-1D-myo-inositol 2,3,4,5,6-pentakisphosphate + phosphate + 2 H(+)</text>
        <dbReference type="Rhea" id="RHEA:79699"/>
        <dbReference type="ChEBI" id="CHEBI:15377"/>
        <dbReference type="ChEBI" id="CHEBI:15378"/>
        <dbReference type="ChEBI" id="CHEBI:43474"/>
        <dbReference type="ChEBI" id="CHEBI:74946"/>
        <dbReference type="ChEBI" id="CHEBI:77983"/>
        <dbReference type="EC" id="3.6.1.52"/>
    </reaction>
    <physiologicalReaction direction="left-to-right" evidence="8">
        <dbReference type="Rhea" id="RHEA:79700"/>
    </physiologicalReaction>
</comment>
<name>A0A3D8Q5J1_9EURO</name>
<dbReference type="InterPro" id="IPR020422">
    <property type="entry name" value="TYR_PHOSPHATASE_DUAL_dom"/>
</dbReference>
<dbReference type="EC" id="3.6.1.52" evidence="2"/>
<dbReference type="InterPro" id="IPR004861">
    <property type="entry name" value="Siw14-like"/>
</dbReference>
<dbReference type="GO" id="GO:0016791">
    <property type="term" value="F:phosphatase activity"/>
    <property type="evidence" value="ECO:0007669"/>
    <property type="project" value="InterPro"/>
</dbReference>
<evidence type="ECO:0000256" key="3">
    <source>
        <dbReference type="ARBA" id="ARBA00022490"/>
    </source>
</evidence>
<dbReference type="PROSITE" id="PS50054">
    <property type="entry name" value="TYR_PHOSPHATASE_DUAL"/>
    <property type="match status" value="1"/>
</dbReference>
<comment type="catalytic activity">
    <reaction evidence="7">
        <text>3,5-bis(diphospho)-1D-myo-inositol 1,2,4,6-tetrakisphosphate + H2O = 3-diphospho-1D-myo-inositol 1,2,4,5,6-pentakisphosphate + phosphate + 2 H(+)</text>
        <dbReference type="Rhea" id="RHEA:56312"/>
        <dbReference type="ChEBI" id="CHEBI:15377"/>
        <dbReference type="ChEBI" id="CHEBI:15378"/>
        <dbReference type="ChEBI" id="CHEBI:43474"/>
        <dbReference type="ChEBI" id="CHEBI:140372"/>
        <dbReference type="ChEBI" id="CHEBI:140374"/>
        <dbReference type="EC" id="3.6.1.52"/>
    </reaction>
    <physiologicalReaction direction="left-to-right" evidence="7">
        <dbReference type="Rhea" id="RHEA:56313"/>
    </physiologicalReaction>
</comment>
<dbReference type="FunFam" id="3.90.190.10:FF:000035">
    <property type="entry name" value="Tyrosine phosphatase, putative"/>
    <property type="match status" value="1"/>
</dbReference>
<comment type="similarity">
    <text evidence="5">Belongs to the protein-tyrosine phosphatase family. Atypical dual-specificity phosphatase Siw14-like subfamily.</text>
</comment>
<dbReference type="PROSITE" id="PS00383">
    <property type="entry name" value="TYR_PHOSPHATASE_1"/>
    <property type="match status" value="1"/>
</dbReference>
<evidence type="ECO:0000256" key="4">
    <source>
        <dbReference type="ARBA" id="ARBA00022801"/>
    </source>
</evidence>
<gene>
    <name evidence="11" type="ORF">DSM5745_11571</name>
</gene>
<evidence type="ECO:0000256" key="2">
    <source>
        <dbReference type="ARBA" id="ARBA00012527"/>
    </source>
</evidence>
<dbReference type="GeneID" id="38121941"/>
<protein>
    <recommendedName>
        <fullName evidence="2">diphosphoinositol-polyphosphate diphosphatase</fullName>
        <ecNumber evidence="2">3.6.1.52</ecNumber>
    </recommendedName>
</protein>
<accession>A0A3D8Q5J1</accession>
<dbReference type="CDD" id="cd18538">
    <property type="entry name" value="PFA-DSP_unk"/>
    <property type="match status" value="1"/>
</dbReference>
<dbReference type="PANTHER" id="PTHR31126:SF48">
    <property type="entry name" value="INOSITOL PHOSPHATASE SIW14"/>
    <property type="match status" value="1"/>
</dbReference>
<evidence type="ECO:0000256" key="7">
    <source>
        <dbReference type="ARBA" id="ARBA00047562"/>
    </source>
</evidence>
<organism evidence="11 12">
    <name type="scientific">Aspergillus mulundensis</name>
    <dbReference type="NCBI Taxonomy" id="1810919"/>
    <lineage>
        <taxon>Eukaryota</taxon>
        <taxon>Fungi</taxon>
        <taxon>Dikarya</taxon>
        <taxon>Ascomycota</taxon>
        <taxon>Pezizomycotina</taxon>
        <taxon>Eurotiomycetes</taxon>
        <taxon>Eurotiomycetidae</taxon>
        <taxon>Eurotiales</taxon>
        <taxon>Aspergillaceae</taxon>
        <taxon>Aspergillus</taxon>
        <taxon>Aspergillus subgen. Nidulantes</taxon>
    </lineage>
</organism>
<dbReference type="InterPro" id="IPR020428">
    <property type="entry name" value="PFA-DSPs"/>
</dbReference>
<evidence type="ECO:0000256" key="9">
    <source>
        <dbReference type="ARBA" id="ARBA00048424"/>
    </source>
</evidence>
<dbReference type="InterPro" id="IPR029021">
    <property type="entry name" value="Prot-tyrosine_phosphatase-like"/>
</dbReference>
<dbReference type="RefSeq" id="XP_026597858.1">
    <property type="nucleotide sequence ID" value="XM_026753587.1"/>
</dbReference>
<comment type="catalytic activity">
    <reaction evidence="6">
        <text>5-diphospho-1D-myo-inositol 1,2,3,4,6-pentakisphosphate + H2O = 1D-myo-inositol hexakisphosphate + phosphate + H(+)</text>
        <dbReference type="Rhea" id="RHEA:22384"/>
        <dbReference type="ChEBI" id="CHEBI:15377"/>
        <dbReference type="ChEBI" id="CHEBI:15378"/>
        <dbReference type="ChEBI" id="CHEBI:43474"/>
        <dbReference type="ChEBI" id="CHEBI:58130"/>
        <dbReference type="ChEBI" id="CHEBI:58628"/>
        <dbReference type="EC" id="3.6.1.52"/>
    </reaction>
    <physiologicalReaction direction="left-to-right" evidence="6">
        <dbReference type="Rhea" id="RHEA:22385"/>
    </physiologicalReaction>
</comment>
<dbReference type="EMBL" id="PVWQ01000032">
    <property type="protein sequence ID" value="RDW57089.1"/>
    <property type="molecule type" value="Genomic_DNA"/>
</dbReference>
<proteinExistence type="inferred from homology"/>
<dbReference type="GO" id="GO:0052840">
    <property type="term" value="F:inositol diphosphate tetrakisphosphate diphosphatase activity"/>
    <property type="evidence" value="ECO:0007669"/>
    <property type="project" value="TreeGrafter"/>
</dbReference>
<keyword evidence="3" id="KW-0963">Cytoplasm</keyword>
<evidence type="ECO:0000256" key="5">
    <source>
        <dbReference type="ARBA" id="ARBA00044949"/>
    </source>
</evidence>
<dbReference type="OrthoDB" id="6375174at2759"/>
<comment type="caution">
    <text evidence="11">The sequence shown here is derived from an EMBL/GenBank/DDBJ whole genome shotgun (WGS) entry which is preliminary data.</text>
</comment>
<evidence type="ECO:0000256" key="1">
    <source>
        <dbReference type="ARBA" id="ARBA00004496"/>
    </source>
</evidence>
<dbReference type="STRING" id="1810919.A0A3D8Q5J1"/>
<keyword evidence="4" id="KW-0378">Hydrolase</keyword>
<sequence length="236" mass="26800">MTYPLIKKTTNNINESQQVDKQGTRVSSLSSVDSDVGLPELELPENFGEVVKGIYRSSFPQPWNLPALRALGLRTVITLVDEPYTQSHENFLKESGINHHRIPFIANKDPAVKTPDRVVNAILRLMLNKANHPILIHCNKGKHRTGCVTACFRKLQGWDRQDILDEYLRYSRPKQRLLDEVFIDEFDPSTLSRLPQVSDAKSWERSGAYSNIPQRKDQNSPENILQPACNGIRVAS</sequence>
<evidence type="ECO:0000313" key="12">
    <source>
        <dbReference type="Proteomes" id="UP000256690"/>
    </source>
</evidence>
<keyword evidence="12" id="KW-1185">Reference proteome</keyword>
<comment type="subcellular location">
    <subcellularLocation>
        <location evidence="1">Cytoplasm</location>
    </subcellularLocation>
</comment>
<dbReference type="Gene3D" id="3.90.190.10">
    <property type="entry name" value="Protein tyrosine phosphatase superfamily"/>
    <property type="match status" value="1"/>
</dbReference>
<reference evidence="11 12" key="1">
    <citation type="journal article" date="2018" name="IMA Fungus">
        <title>IMA Genome-F 9: Draft genome sequence of Annulohypoxylon stygium, Aspergillus mulundensis, Berkeleyomyces basicola (syn. Thielaviopsis basicola), Ceratocystis smalleyi, two Cercospora beticola strains, Coleophoma cylindrospora, Fusarium fracticaudum, Phialophora cf. hyalina, and Morchella septimelata.</title>
        <authorList>
            <person name="Wingfield B.D."/>
            <person name="Bills G.F."/>
            <person name="Dong Y."/>
            <person name="Huang W."/>
            <person name="Nel W.J."/>
            <person name="Swalarsk-Parry B.S."/>
            <person name="Vaghefi N."/>
            <person name="Wilken P.M."/>
            <person name="An Z."/>
            <person name="de Beer Z.W."/>
            <person name="De Vos L."/>
            <person name="Chen L."/>
            <person name="Duong T.A."/>
            <person name="Gao Y."/>
            <person name="Hammerbacher A."/>
            <person name="Kikkert J.R."/>
            <person name="Li Y."/>
            <person name="Li H."/>
            <person name="Li K."/>
            <person name="Li Q."/>
            <person name="Liu X."/>
            <person name="Ma X."/>
            <person name="Naidoo K."/>
            <person name="Pethybridge S.J."/>
            <person name="Sun J."/>
            <person name="Steenkamp E.T."/>
            <person name="van der Nest M.A."/>
            <person name="van Wyk S."/>
            <person name="Wingfield M.J."/>
            <person name="Xiong C."/>
            <person name="Yue Q."/>
            <person name="Zhang X."/>
        </authorList>
    </citation>
    <scope>NUCLEOTIDE SEQUENCE [LARGE SCALE GENOMIC DNA]</scope>
    <source>
        <strain evidence="11 12">DSM 5745</strain>
    </source>
</reference>
<comment type="catalytic activity">
    <reaction evidence="9">
        <text>6-diphospho-1D-myo-inositol pentakisphosphate + H2O = 1D-myo-inositol hexakisphosphate + phosphate + H(+)</text>
        <dbReference type="Rhea" id="RHEA:79703"/>
        <dbReference type="ChEBI" id="CHEBI:15377"/>
        <dbReference type="ChEBI" id="CHEBI:15378"/>
        <dbReference type="ChEBI" id="CHEBI:43474"/>
        <dbReference type="ChEBI" id="CHEBI:58130"/>
        <dbReference type="ChEBI" id="CHEBI:230534"/>
        <dbReference type="EC" id="3.6.1.52"/>
    </reaction>
    <physiologicalReaction direction="left-to-right" evidence="9">
        <dbReference type="Rhea" id="RHEA:79704"/>
    </physiologicalReaction>
</comment>
<dbReference type="SUPFAM" id="SSF52799">
    <property type="entry name" value="(Phosphotyrosine protein) phosphatases II"/>
    <property type="match status" value="1"/>
</dbReference>